<evidence type="ECO:0000256" key="5">
    <source>
        <dbReference type="ARBA" id="ARBA00022723"/>
    </source>
</evidence>
<sequence length="66" mass="7244">MPGQDILRADVYNQVFTLHGTVMMFLFAIPVLEGLAMYLIPKMLGTRDLAFPATARGVTAATLNCR</sequence>
<keyword evidence="9" id="KW-0472">Membrane</keyword>
<evidence type="ECO:0000256" key="7">
    <source>
        <dbReference type="ARBA" id="ARBA00023004"/>
    </source>
</evidence>
<dbReference type="Pfam" id="PF00115">
    <property type="entry name" value="COX1"/>
    <property type="match status" value="1"/>
</dbReference>
<evidence type="ECO:0000313" key="11">
    <source>
        <dbReference type="EMBL" id="BCH91789.1"/>
    </source>
</evidence>
<dbReference type="GO" id="GO:0022904">
    <property type="term" value="P:respiratory electron transport chain"/>
    <property type="evidence" value="ECO:0007669"/>
    <property type="project" value="TreeGrafter"/>
</dbReference>
<evidence type="ECO:0000259" key="10">
    <source>
        <dbReference type="PROSITE" id="PS50855"/>
    </source>
</evidence>
<dbReference type="InterPro" id="IPR036927">
    <property type="entry name" value="Cyt_c_oxase-like_su1_sf"/>
</dbReference>
<protein>
    <recommendedName>
        <fullName evidence="10">Cytochrome oxidase subunit I profile domain-containing protein</fullName>
    </recommendedName>
</protein>
<evidence type="ECO:0000256" key="8">
    <source>
        <dbReference type="ARBA" id="ARBA00023008"/>
    </source>
</evidence>
<dbReference type="GO" id="GO:0009060">
    <property type="term" value="P:aerobic respiration"/>
    <property type="evidence" value="ECO:0007669"/>
    <property type="project" value="InterPro"/>
</dbReference>
<dbReference type="GO" id="GO:0015990">
    <property type="term" value="P:electron transport coupled proton transport"/>
    <property type="evidence" value="ECO:0007669"/>
    <property type="project" value="TreeGrafter"/>
</dbReference>
<dbReference type="Gene3D" id="1.20.210.10">
    <property type="entry name" value="Cytochrome c oxidase-like, subunit I domain"/>
    <property type="match status" value="1"/>
</dbReference>
<dbReference type="GO" id="GO:0046872">
    <property type="term" value="F:metal ion binding"/>
    <property type="evidence" value="ECO:0007669"/>
    <property type="project" value="UniProtKB-KW"/>
</dbReference>
<name>A0A8D4Z444_SALET</name>
<geneLocation type="plasmid" evidence="11">
    <name>pSAL4233-1</name>
</geneLocation>
<evidence type="ECO:0000256" key="4">
    <source>
        <dbReference type="ARBA" id="ARBA00022660"/>
    </source>
</evidence>
<keyword evidence="9" id="KW-1133">Transmembrane helix</keyword>
<dbReference type="SUPFAM" id="SSF81442">
    <property type="entry name" value="Cytochrome c oxidase subunit I-like"/>
    <property type="match status" value="1"/>
</dbReference>
<keyword evidence="3" id="KW-0349">Heme</keyword>
<evidence type="ECO:0000256" key="1">
    <source>
        <dbReference type="ARBA" id="ARBA00009578"/>
    </source>
</evidence>
<keyword evidence="4" id="KW-0679">Respiratory chain</keyword>
<keyword evidence="2" id="KW-0813">Transport</keyword>
<gene>
    <name evidence="11" type="ORF">SEL4233_P0080</name>
</gene>
<dbReference type="InterPro" id="IPR023616">
    <property type="entry name" value="Cyt_c_oxase-like_su1_dom"/>
</dbReference>
<dbReference type="GO" id="GO:0004129">
    <property type="term" value="F:cytochrome-c oxidase activity"/>
    <property type="evidence" value="ECO:0007669"/>
    <property type="project" value="InterPro"/>
</dbReference>
<dbReference type="AlphaFoldDB" id="A0A8D4Z444"/>
<keyword evidence="11" id="KW-0614">Plasmid</keyword>
<keyword evidence="7" id="KW-0408">Iron</keyword>
<dbReference type="GO" id="GO:0016020">
    <property type="term" value="C:membrane"/>
    <property type="evidence" value="ECO:0007669"/>
    <property type="project" value="InterPro"/>
</dbReference>
<dbReference type="GO" id="GO:0020037">
    <property type="term" value="F:heme binding"/>
    <property type="evidence" value="ECO:0007669"/>
    <property type="project" value="InterPro"/>
</dbReference>
<evidence type="ECO:0000256" key="3">
    <source>
        <dbReference type="ARBA" id="ARBA00022617"/>
    </source>
</evidence>
<dbReference type="PANTHER" id="PTHR10422">
    <property type="entry name" value="CYTOCHROME C OXIDASE SUBUNIT 1"/>
    <property type="match status" value="1"/>
</dbReference>
<dbReference type="PRINTS" id="PR01165">
    <property type="entry name" value="CYCOXIDASEI"/>
</dbReference>
<evidence type="ECO:0000256" key="9">
    <source>
        <dbReference type="SAM" id="Phobius"/>
    </source>
</evidence>
<feature type="transmembrane region" description="Helical" evidence="9">
    <location>
        <begin position="20"/>
        <end position="40"/>
    </location>
</feature>
<keyword evidence="9" id="KW-0812">Transmembrane</keyword>
<keyword evidence="5" id="KW-0479">Metal-binding</keyword>
<comment type="similarity">
    <text evidence="1">Belongs to the heme-copper respiratory oxidase family.</text>
</comment>
<evidence type="ECO:0000256" key="6">
    <source>
        <dbReference type="ARBA" id="ARBA00022982"/>
    </source>
</evidence>
<dbReference type="PANTHER" id="PTHR10422:SF35">
    <property type="entry name" value="CYTOCHROME BO(3) UBIQUINOL OXIDASE SUBUNIT 1"/>
    <property type="match status" value="1"/>
</dbReference>
<reference evidence="11" key="1">
    <citation type="submission" date="2020-07" db="EMBL/GenBank/DDBJ databases">
        <title>complete genome sequences of Salmonella enterica subsp. enterica serovar 4,[5],12:i:- str. L-4233.</title>
        <authorList>
            <person name="Sekizuka T."/>
            <person name="Arai N."/>
            <person name="Akiba M."/>
            <person name="Kuroda M."/>
        </authorList>
    </citation>
    <scope>NUCLEOTIDE SEQUENCE</scope>
    <source>
        <plasmid evidence="11">pSAL4233-1</plasmid>
    </source>
</reference>
<feature type="domain" description="Cytochrome oxidase subunit I profile" evidence="10">
    <location>
        <begin position="1"/>
        <end position="52"/>
    </location>
</feature>
<proteinExistence type="inferred from homology"/>
<dbReference type="PROSITE" id="PS50855">
    <property type="entry name" value="COX1"/>
    <property type="match status" value="1"/>
</dbReference>
<organism evidence="11">
    <name type="scientific">Salmonella enterica subsp. enterica serovar 4,[5],12:i:-</name>
    <dbReference type="NCBI Taxonomy" id="440524"/>
    <lineage>
        <taxon>Bacteria</taxon>
        <taxon>Pseudomonadati</taxon>
        <taxon>Pseudomonadota</taxon>
        <taxon>Gammaproteobacteria</taxon>
        <taxon>Enterobacterales</taxon>
        <taxon>Enterobacteriaceae</taxon>
        <taxon>Salmonella</taxon>
    </lineage>
</organism>
<evidence type="ECO:0000256" key="2">
    <source>
        <dbReference type="ARBA" id="ARBA00022448"/>
    </source>
</evidence>
<dbReference type="EMBL" id="AP023293">
    <property type="protein sequence ID" value="BCH91789.1"/>
    <property type="molecule type" value="Genomic_DNA"/>
</dbReference>
<keyword evidence="6" id="KW-0249">Electron transport</keyword>
<keyword evidence="8" id="KW-0186">Copper</keyword>
<dbReference type="InterPro" id="IPR000883">
    <property type="entry name" value="Cyt_C_Oxase_1"/>
</dbReference>
<accession>A0A8D4Z444</accession>